<sequence>MSAAHQHADDGEERPTFQVIELSRLWESNGRSSTVPPPDWPHDIPPAQPTTASQKLAHALPRPFHLLLTSLSMSLHVTTAVLAHLIDGPVVGGWSLSTTASIAFLKAGTLLVATPFVVPFLCGAFHRDAVIDVENSPALSCSVQNALGIANRITFKGSDKKFWRSIPGEWIRHQSLGPVSDSEPVIFYLHGGAHHLMSPGTHRSLTAQISKQTGASIFVPDYRLAPETPFPAAVEDAVACYTALTGIDHGYDFQALWVSDADPLIVPKLPIPPRRVVVMGDSSGGGLSVQFLNALKLMDIPTVAGAVLISPFLDVDLSSASWHTNWNTDYLTFDVAGMRWLMGMYCNGLPRTDPAVAPLHGDLSGLPPILIQAGASEMLRDDSIRFQARAILHGSAVKLELFRGMFHVFQAFLTVPRESQEAIRRIAAFVKEVAVPFDRKDSGMQIDAVDAVSNTSSQDTSAAATQQTHAPTEHLTQIYLGSSSAQRPQSALQRLQEREALKATSGTPVYGISPSPRPPNPIITLVSVTPTGVTEEQLHSNVIY</sequence>
<evidence type="ECO:0000256" key="2">
    <source>
        <dbReference type="SAM" id="MobiDB-lite"/>
    </source>
</evidence>
<dbReference type="Proteomes" id="UP001527925">
    <property type="component" value="Unassembled WGS sequence"/>
</dbReference>
<keyword evidence="5" id="KW-1185">Reference proteome</keyword>
<dbReference type="EMBL" id="JADGIZ020000011">
    <property type="protein sequence ID" value="KAL2917430.1"/>
    <property type="molecule type" value="Genomic_DNA"/>
</dbReference>
<dbReference type="PANTHER" id="PTHR48081">
    <property type="entry name" value="AB HYDROLASE SUPERFAMILY PROTEIN C4A8.06C"/>
    <property type="match status" value="1"/>
</dbReference>
<organism evidence="4 5">
    <name type="scientific">Polyrhizophydium stewartii</name>
    <dbReference type="NCBI Taxonomy" id="2732419"/>
    <lineage>
        <taxon>Eukaryota</taxon>
        <taxon>Fungi</taxon>
        <taxon>Fungi incertae sedis</taxon>
        <taxon>Chytridiomycota</taxon>
        <taxon>Chytridiomycota incertae sedis</taxon>
        <taxon>Chytridiomycetes</taxon>
        <taxon>Rhizophydiales</taxon>
        <taxon>Rhizophydiales incertae sedis</taxon>
        <taxon>Polyrhizophydium</taxon>
    </lineage>
</organism>
<dbReference type="PANTHER" id="PTHR48081:SF8">
    <property type="entry name" value="ALPHA_BETA HYDROLASE FOLD-3 DOMAIN-CONTAINING PROTEIN-RELATED"/>
    <property type="match status" value="1"/>
</dbReference>
<comment type="caution">
    <text evidence="4">The sequence shown here is derived from an EMBL/GenBank/DDBJ whole genome shotgun (WGS) entry which is preliminary data.</text>
</comment>
<feature type="domain" description="Alpha/beta hydrolase fold-3" evidence="3">
    <location>
        <begin position="186"/>
        <end position="410"/>
    </location>
</feature>
<evidence type="ECO:0000259" key="3">
    <source>
        <dbReference type="Pfam" id="PF07859"/>
    </source>
</evidence>
<proteinExistence type="predicted"/>
<dbReference type="Pfam" id="PF07859">
    <property type="entry name" value="Abhydrolase_3"/>
    <property type="match status" value="1"/>
</dbReference>
<evidence type="ECO:0000313" key="4">
    <source>
        <dbReference type="EMBL" id="KAL2917430.1"/>
    </source>
</evidence>
<dbReference type="Gene3D" id="3.40.50.1820">
    <property type="entry name" value="alpha/beta hydrolase"/>
    <property type="match status" value="1"/>
</dbReference>
<keyword evidence="1" id="KW-0378">Hydrolase</keyword>
<protein>
    <recommendedName>
        <fullName evidence="3">Alpha/beta hydrolase fold-3 domain-containing protein</fullName>
    </recommendedName>
</protein>
<dbReference type="InterPro" id="IPR050300">
    <property type="entry name" value="GDXG_lipolytic_enzyme"/>
</dbReference>
<reference evidence="4 5" key="1">
    <citation type="submission" date="2023-09" db="EMBL/GenBank/DDBJ databases">
        <title>Pangenome analysis of Batrachochytrium dendrobatidis and related Chytrids.</title>
        <authorList>
            <person name="Yacoub M.N."/>
            <person name="Stajich J.E."/>
            <person name="James T.Y."/>
        </authorList>
    </citation>
    <scope>NUCLEOTIDE SEQUENCE [LARGE SCALE GENOMIC DNA]</scope>
    <source>
        <strain evidence="4 5">JEL0888</strain>
    </source>
</reference>
<dbReference type="InterPro" id="IPR029058">
    <property type="entry name" value="AB_hydrolase_fold"/>
</dbReference>
<feature type="region of interest" description="Disordered" evidence="2">
    <location>
        <begin position="29"/>
        <end position="50"/>
    </location>
</feature>
<evidence type="ECO:0000256" key="1">
    <source>
        <dbReference type="ARBA" id="ARBA00022801"/>
    </source>
</evidence>
<name>A0ABR4ND39_9FUNG</name>
<dbReference type="InterPro" id="IPR013094">
    <property type="entry name" value="AB_hydrolase_3"/>
</dbReference>
<dbReference type="SUPFAM" id="SSF53474">
    <property type="entry name" value="alpha/beta-Hydrolases"/>
    <property type="match status" value="1"/>
</dbReference>
<accession>A0ABR4ND39</accession>
<feature type="compositionally biased region" description="Pro residues" evidence="2">
    <location>
        <begin position="35"/>
        <end position="48"/>
    </location>
</feature>
<gene>
    <name evidence="4" type="ORF">HK105_203096</name>
</gene>
<evidence type="ECO:0000313" key="5">
    <source>
        <dbReference type="Proteomes" id="UP001527925"/>
    </source>
</evidence>